<dbReference type="GO" id="GO:0008270">
    <property type="term" value="F:zinc ion binding"/>
    <property type="evidence" value="ECO:0007669"/>
    <property type="project" value="UniProtKB-KW"/>
</dbReference>
<dbReference type="AlphaFoldDB" id="A0A0M9G321"/>
<dbReference type="RefSeq" id="XP_015659839.1">
    <property type="nucleotide sequence ID" value="XM_015801219.1"/>
</dbReference>
<feature type="domain" description="RING-type" evidence="3">
    <location>
        <begin position="114"/>
        <end position="149"/>
    </location>
</feature>
<dbReference type="EMBL" id="LGTL01000006">
    <property type="protein sequence ID" value="KPA81400.1"/>
    <property type="molecule type" value="Genomic_DNA"/>
</dbReference>
<dbReference type="SUPFAM" id="SSF57850">
    <property type="entry name" value="RING/U-box"/>
    <property type="match status" value="1"/>
</dbReference>
<dbReference type="VEuPathDB" id="TriTrypDB:LpyrH10_06_1470"/>
<keyword evidence="1" id="KW-0479">Metal-binding</keyword>
<dbReference type="PROSITE" id="PS50089">
    <property type="entry name" value="ZF_RING_2"/>
    <property type="match status" value="2"/>
</dbReference>
<evidence type="ECO:0000313" key="5">
    <source>
        <dbReference type="Proteomes" id="UP000037923"/>
    </source>
</evidence>
<proteinExistence type="predicted"/>
<feature type="domain" description="RING-type" evidence="3">
    <location>
        <begin position="273"/>
        <end position="308"/>
    </location>
</feature>
<dbReference type="SMART" id="SM00184">
    <property type="entry name" value="RING"/>
    <property type="match status" value="2"/>
</dbReference>
<name>A0A0M9G321_LEPPY</name>
<evidence type="ECO:0000256" key="1">
    <source>
        <dbReference type="PROSITE-ProRule" id="PRU00175"/>
    </source>
</evidence>
<keyword evidence="1" id="KW-0863">Zinc-finger</keyword>
<dbReference type="Pfam" id="PF13920">
    <property type="entry name" value="zf-C3HC4_3"/>
    <property type="match status" value="2"/>
</dbReference>
<dbReference type="Gene3D" id="3.30.40.10">
    <property type="entry name" value="Zinc/RING finger domain, C3HC4 (zinc finger)"/>
    <property type="match status" value="2"/>
</dbReference>
<keyword evidence="5" id="KW-1185">Reference proteome</keyword>
<dbReference type="GeneID" id="26904068"/>
<evidence type="ECO:0000256" key="2">
    <source>
        <dbReference type="SAM" id="MobiDB-lite"/>
    </source>
</evidence>
<dbReference type="PANTHER" id="PTHR22696">
    <property type="entry name" value="E3 UBIQUITIN-PROTEIN LIGASE RNF26"/>
    <property type="match status" value="1"/>
</dbReference>
<reference evidence="4 5" key="1">
    <citation type="submission" date="2015-07" db="EMBL/GenBank/DDBJ databases">
        <title>High-quality genome of monoxenous trypanosomatid Leptomonas pyrrhocoris.</title>
        <authorList>
            <person name="Flegontov P."/>
            <person name="Butenko A."/>
            <person name="Firsov S."/>
            <person name="Vlcek C."/>
            <person name="Logacheva M.D."/>
            <person name="Field M."/>
            <person name="Filatov D."/>
            <person name="Flegontova O."/>
            <person name="Gerasimov E."/>
            <person name="Jackson A.P."/>
            <person name="Kelly S."/>
            <person name="Opperdoes F."/>
            <person name="O'Reilly A."/>
            <person name="Votypka J."/>
            <person name="Yurchenko V."/>
            <person name="Lukes J."/>
        </authorList>
    </citation>
    <scope>NUCLEOTIDE SEQUENCE [LARGE SCALE GENOMIC DNA]</scope>
    <source>
        <strain evidence="4">H10</strain>
    </source>
</reference>
<gene>
    <name evidence="4" type="ORF">ABB37_03777</name>
</gene>
<comment type="caution">
    <text evidence="4">The sequence shown here is derived from an EMBL/GenBank/DDBJ whole genome shotgun (WGS) entry which is preliminary data.</text>
</comment>
<protein>
    <recommendedName>
        <fullName evidence="3">RING-type domain-containing protein</fullName>
    </recommendedName>
</protein>
<sequence>MGACFCCCGDSENLDYRVPPSRFSGLNGANNRSYDTGACRQDKQQFSNTLICELCGTKIDTALFDGHREVCKANHLRTLLAKNAALLSDANMRPSSSNSRLNEDLLGVGEKELCVVCMDRPRCYAFLPCGHISCCEDCTKLLDQCPLCRQPREGLCYVSANVAAQYECKHCHELIAPTLFDGHREVCGLRQRQKQREAEEAAARAQAAVQNKEGGLANEGVVSVHVEKSATRNNVRDDLLLKKSNSPVQATPPPQQKDADSVFVPARSHSHVCLECGKRYNQLVVCVPCGHRVLCHSCAKKRTTCPVCVSEIRDTVVAFD</sequence>
<evidence type="ECO:0000313" key="4">
    <source>
        <dbReference type="EMBL" id="KPA81400.1"/>
    </source>
</evidence>
<dbReference type="InterPro" id="IPR001841">
    <property type="entry name" value="Znf_RING"/>
</dbReference>
<accession>A0A0M9G321</accession>
<feature type="region of interest" description="Disordered" evidence="2">
    <location>
        <begin position="236"/>
        <end position="260"/>
    </location>
</feature>
<dbReference type="OrthoDB" id="10251804at2759"/>
<keyword evidence="1" id="KW-0862">Zinc</keyword>
<dbReference type="InterPro" id="IPR013083">
    <property type="entry name" value="Znf_RING/FYVE/PHD"/>
</dbReference>
<evidence type="ECO:0000259" key="3">
    <source>
        <dbReference type="PROSITE" id="PS50089"/>
    </source>
</evidence>
<dbReference type="Proteomes" id="UP000037923">
    <property type="component" value="Unassembled WGS sequence"/>
</dbReference>
<dbReference type="OMA" id="CHELIAP"/>
<organism evidence="4 5">
    <name type="scientific">Leptomonas pyrrhocoris</name>
    <name type="common">Firebug parasite</name>
    <dbReference type="NCBI Taxonomy" id="157538"/>
    <lineage>
        <taxon>Eukaryota</taxon>
        <taxon>Discoba</taxon>
        <taxon>Euglenozoa</taxon>
        <taxon>Kinetoplastea</taxon>
        <taxon>Metakinetoplastina</taxon>
        <taxon>Trypanosomatida</taxon>
        <taxon>Trypanosomatidae</taxon>
        <taxon>Leishmaniinae</taxon>
        <taxon>Leptomonas</taxon>
    </lineage>
</organism>